<gene>
    <name evidence="9" type="primary">cysQ</name>
    <name evidence="11" type="ordered locus">Hoch_5057</name>
</gene>
<organism evidence="11 12">
    <name type="scientific">Haliangium ochraceum (strain DSM 14365 / JCM 11303 / SMP-2)</name>
    <dbReference type="NCBI Taxonomy" id="502025"/>
    <lineage>
        <taxon>Bacteria</taxon>
        <taxon>Pseudomonadati</taxon>
        <taxon>Myxococcota</taxon>
        <taxon>Polyangia</taxon>
        <taxon>Haliangiales</taxon>
        <taxon>Kofleriaceae</taxon>
        <taxon>Haliangium</taxon>
    </lineage>
</organism>
<evidence type="ECO:0000256" key="8">
    <source>
        <dbReference type="ARBA" id="ARBA00023136"/>
    </source>
</evidence>
<dbReference type="RefSeq" id="WP_012830137.1">
    <property type="nucleotide sequence ID" value="NC_013440.1"/>
</dbReference>
<dbReference type="PANTHER" id="PTHR43028">
    <property type="entry name" value="3'(2'),5'-BISPHOSPHATE NUCLEOTIDASE 1"/>
    <property type="match status" value="1"/>
</dbReference>
<dbReference type="HAMAP" id="MF_02095">
    <property type="entry name" value="CysQ"/>
    <property type="match status" value="1"/>
</dbReference>
<feature type="binding site" evidence="9">
    <location>
        <position position="108"/>
    </location>
    <ligand>
        <name>Mg(2+)</name>
        <dbReference type="ChEBI" id="CHEBI:18420"/>
        <label>2</label>
    </ligand>
</feature>
<feature type="binding site" evidence="9">
    <location>
        <position position="105"/>
    </location>
    <ligand>
        <name>Mg(2+)</name>
        <dbReference type="ChEBI" id="CHEBI:18420"/>
        <label>2</label>
    </ligand>
</feature>
<reference evidence="11 12" key="1">
    <citation type="journal article" date="2010" name="Stand. Genomic Sci.">
        <title>Complete genome sequence of Haliangium ochraceum type strain (SMP-2).</title>
        <authorList>
            <consortium name="US DOE Joint Genome Institute (JGI-PGF)"/>
            <person name="Ivanova N."/>
            <person name="Daum C."/>
            <person name="Lang E."/>
            <person name="Abt B."/>
            <person name="Kopitz M."/>
            <person name="Saunders E."/>
            <person name="Lapidus A."/>
            <person name="Lucas S."/>
            <person name="Glavina Del Rio T."/>
            <person name="Nolan M."/>
            <person name="Tice H."/>
            <person name="Copeland A."/>
            <person name="Cheng J.F."/>
            <person name="Chen F."/>
            <person name="Bruce D."/>
            <person name="Goodwin L."/>
            <person name="Pitluck S."/>
            <person name="Mavromatis K."/>
            <person name="Pati A."/>
            <person name="Mikhailova N."/>
            <person name="Chen A."/>
            <person name="Palaniappan K."/>
            <person name="Land M."/>
            <person name="Hauser L."/>
            <person name="Chang Y.J."/>
            <person name="Jeffries C.D."/>
            <person name="Detter J.C."/>
            <person name="Brettin T."/>
            <person name="Rohde M."/>
            <person name="Goker M."/>
            <person name="Bristow J."/>
            <person name="Markowitz V."/>
            <person name="Eisen J.A."/>
            <person name="Hugenholtz P."/>
            <person name="Kyrpides N.C."/>
            <person name="Klenk H.P."/>
        </authorList>
    </citation>
    <scope>NUCLEOTIDE SEQUENCE [LARGE SCALE GENOMIC DNA]</scope>
    <source>
        <strain evidence="12">DSM 14365 / CIP 107738 / JCM 11303 / AJ 13395 / SMP-2</strain>
    </source>
</reference>
<comment type="catalytic activity">
    <reaction evidence="1 9">
        <text>adenosine 3',5'-bisphosphate + H2O = AMP + phosphate</text>
        <dbReference type="Rhea" id="RHEA:10040"/>
        <dbReference type="ChEBI" id="CHEBI:15377"/>
        <dbReference type="ChEBI" id="CHEBI:43474"/>
        <dbReference type="ChEBI" id="CHEBI:58343"/>
        <dbReference type="ChEBI" id="CHEBI:456215"/>
        <dbReference type="EC" id="3.1.3.7"/>
    </reaction>
</comment>
<evidence type="ECO:0000256" key="3">
    <source>
        <dbReference type="ARBA" id="ARBA00022475"/>
    </source>
</evidence>
<evidence type="ECO:0000256" key="9">
    <source>
        <dbReference type="HAMAP-Rule" id="MF_02095"/>
    </source>
</evidence>
<keyword evidence="6 9" id="KW-0378">Hydrolase</keyword>
<dbReference type="CDD" id="cd01638">
    <property type="entry name" value="CysQ"/>
    <property type="match status" value="1"/>
</dbReference>
<comment type="subcellular location">
    <subcellularLocation>
        <location evidence="9">Cell inner membrane</location>
        <topology evidence="9">Peripheral membrane protein</topology>
        <orientation evidence="9">Cytoplasmic side</orientation>
    </subcellularLocation>
</comment>
<dbReference type="AlphaFoldDB" id="D0LVI4"/>
<dbReference type="EMBL" id="CP001804">
    <property type="protein sequence ID" value="ACY17545.1"/>
    <property type="molecule type" value="Genomic_DNA"/>
</dbReference>
<feature type="binding site" evidence="9">
    <location>
        <position position="231"/>
    </location>
    <ligand>
        <name>Mg(2+)</name>
        <dbReference type="ChEBI" id="CHEBI:18420"/>
        <label>2</label>
    </ligand>
</feature>
<keyword evidence="12" id="KW-1185">Reference proteome</keyword>
<feature type="binding site" evidence="10">
    <location>
        <position position="108"/>
    </location>
    <ligand>
        <name>Mg(2+)</name>
        <dbReference type="ChEBI" id="CHEBI:18420"/>
        <label>1</label>
        <note>catalytic</note>
    </ligand>
</feature>
<protein>
    <recommendedName>
        <fullName evidence="9">3'(2'),5'-bisphosphate nucleotidase CysQ</fullName>
        <ecNumber evidence="9">3.1.3.7</ecNumber>
    </recommendedName>
    <alternativeName>
        <fullName evidence="9">3'(2'),5-bisphosphonucleoside 3'(2')-phosphohydrolase</fullName>
    </alternativeName>
    <alternativeName>
        <fullName evidence="9">3'-phosphoadenosine 5'-phosphate phosphatase</fullName>
        <shortName evidence="9">PAP phosphatase</shortName>
    </alternativeName>
</protein>
<dbReference type="EC" id="3.1.3.7" evidence="9"/>
<dbReference type="FunFam" id="3.30.540.10:FF:000007">
    <property type="entry name" value="3'(2'),5'-bisphosphate nucleotidase CysQ"/>
    <property type="match status" value="1"/>
</dbReference>
<dbReference type="GO" id="GO:0005886">
    <property type="term" value="C:plasma membrane"/>
    <property type="evidence" value="ECO:0007669"/>
    <property type="project" value="UniProtKB-SubCell"/>
</dbReference>
<dbReference type="Proteomes" id="UP000001880">
    <property type="component" value="Chromosome"/>
</dbReference>
<dbReference type="NCBIfam" id="TIGR01331">
    <property type="entry name" value="bisphos_cysQ"/>
    <property type="match status" value="1"/>
</dbReference>
<feature type="binding site" evidence="10">
    <location>
        <position position="107"/>
    </location>
    <ligand>
        <name>Mg(2+)</name>
        <dbReference type="ChEBI" id="CHEBI:18420"/>
        <label>1</label>
        <note>catalytic</note>
    </ligand>
</feature>
<feature type="binding site" evidence="9">
    <location>
        <position position="105"/>
    </location>
    <ligand>
        <name>Mg(2+)</name>
        <dbReference type="ChEBI" id="CHEBI:18420"/>
        <label>1</label>
    </ligand>
</feature>
<dbReference type="InterPro" id="IPR000760">
    <property type="entry name" value="Inositol_monophosphatase-like"/>
</dbReference>
<dbReference type="GO" id="GO:0000103">
    <property type="term" value="P:sulfate assimilation"/>
    <property type="evidence" value="ECO:0007669"/>
    <property type="project" value="TreeGrafter"/>
</dbReference>
<dbReference type="KEGG" id="hoh:Hoch_5057"/>
<feature type="binding site" evidence="9">
    <location>
        <position position="231"/>
    </location>
    <ligand>
        <name>substrate</name>
    </ligand>
</feature>
<keyword evidence="8 9" id="KW-0472">Membrane</keyword>
<keyword evidence="7 9" id="KW-0460">Magnesium</keyword>
<dbReference type="STRING" id="502025.Hoch_5057"/>
<evidence type="ECO:0000313" key="12">
    <source>
        <dbReference type="Proteomes" id="UP000001880"/>
    </source>
</evidence>
<comment type="function">
    <text evidence="9">Converts adenosine-3',5'-bisphosphate (PAP) to AMP.</text>
</comment>
<feature type="binding site" evidence="9">
    <location>
        <position position="107"/>
    </location>
    <ligand>
        <name>Mg(2+)</name>
        <dbReference type="ChEBI" id="CHEBI:18420"/>
        <label>1</label>
    </ligand>
</feature>
<dbReference type="PROSITE" id="PS00629">
    <property type="entry name" value="IMP_1"/>
    <property type="match status" value="1"/>
</dbReference>
<feature type="binding site" evidence="10">
    <location>
        <position position="85"/>
    </location>
    <ligand>
        <name>Mg(2+)</name>
        <dbReference type="ChEBI" id="CHEBI:18420"/>
        <label>1</label>
        <note>catalytic</note>
    </ligand>
</feature>
<evidence type="ECO:0000256" key="6">
    <source>
        <dbReference type="ARBA" id="ARBA00022801"/>
    </source>
</evidence>
<proteinExistence type="inferred from homology"/>
<keyword evidence="3 9" id="KW-1003">Cell membrane</keyword>
<evidence type="ECO:0000256" key="7">
    <source>
        <dbReference type="ARBA" id="ARBA00022842"/>
    </source>
</evidence>
<dbReference type="PANTHER" id="PTHR43028:SF5">
    <property type="entry name" value="3'(2'),5'-BISPHOSPHATE NUCLEOTIDASE 1"/>
    <property type="match status" value="1"/>
</dbReference>
<keyword evidence="4 9" id="KW-0997">Cell inner membrane</keyword>
<dbReference type="GO" id="GO:0008441">
    <property type="term" value="F:3'(2'),5'-bisphosphate nucleotidase activity"/>
    <property type="evidence" value="ECO:0007669"/>
    <property type="project" value="UniProtKB-UniRule"/>
</dbReference>
<sequence length="287" mass="30537">MSNEANDKPALAPVHALSELRALAADVVAIARRAGDAILDIYGEDDFRVQTKDDASPLTAADLAAHRIIADALRERTPDIPVLSEESESLPFAERALWPRFWLVDPLDGTKEFIKRNGEFTVNIALIEGHTPRLGVVHLPAQAATYVGVVGDGATKQMGSDEPQPIRVRPAPDSGLRVAVSRSHPSEALTAFIDELGECETIPLGSALKLCYVAEGDIDLYPRLGPTSEWDIGAAQAVLEAAGGRVVCVDGSPLSYGAKESLLNPYFFALGDAALLPRVLALAPQAS</sequence>
<dbReference type="InterPro" id="IPR050725">
    <property type="entry name" value="CysQ/Inositol_MonoPase"/>
</dbReference>
<accession>D0LVI4</accession>
<evidence type="ECO:0000256" key="5">
    <source>
        <dbReference type="ARBA" id="ARBA00022723"/>
    </source>
</evidence>
<dbReference type="PRINTS" id="PR00377">
    <property type="entry name" value="IMPHPHTASES"/>
</dbReference>
<feature type="binding site" evidence="9">
    <location>
        <position position="85"/>
    </location>
    <ligand>
        <name>Mg(2+)</name>
        <dbReference type="ChEBI" id="CHEBI:18420"/>
        <label>1</label>
    </ligand>
</feature>
<dbReference type="GO" id="GO:0000287">
    <property type="term" value="F:magnesium ion binding"/>
    <property type="evidence" value="ECO:0007669"/>
    <property type="project" value="UniProtKB-UniRule"/>
</dbReference>
<dbReference type="Gene3D" id="3.40.190.80">
    <property type="match status" value="1"/>
</dbReference>
<comment type="cofactor">
    <cofactor evidence="9 10">
        <name>Mg(2+)</name>
        <dbReference type="ChEBI" id="CHEBI:18420"/>
    </cofactor>
</comment>
<dbReference type="eggNOG" id="COG1218">
    <property type="taxonomic scope" value="Bacteria"/>
</dbReference>
<comment type="similarity">
    <text evidence="2 9">Belongs to the inositol monophosphatase superfamily. CysQ family.</text>
</comment>
<dbReference type="GO" id="GO:0050427">
    <property type="term" value="P:3'-phosphoadenosine 5'-phosphosulfate metabolic process"/>
    <property type="evidence" value="ECO:0007669"/>
    <property type="project" value="TreeGrafter"/>
</dbReference>
<evidence type="ECO:0000256" key="1">
    <source>
        <dbReference type="ARBA" id="ARBA00001625"/>
    </source>
</evidence>
<name>D0LVI4_HALO1</name>
<dbReference type="OrthoDB" id="9785695at2"/>
<feature type="binding site" evidence="9">
    <location>
        <begin position="107"/>
        <end position="110"/>
    </location>
    <ligand>
        <name>substrate</name>
    </ligand>
</feature>
<dbReference type="InterPro" id="IPR020583">
    <property type="entry name" value="Inositol_monoP_metal-BS"/>
</dbReference>
<dbReference type="HOGENOM" id="CLU_044118_3_0_7"/>
<evidence type="ECO:0000256" key="10">
    <source>
        <dbReference type="PIRSR" id="PIRSR600760-2"/>
    </source>
</evidence>
<evidence type="ECO:0000256" key="4">
    <source>
        <dbReference type="ARBA" id="ARBA00022519"/>
    </source>
</evidence>
<dbReference type="InterPro" id="IPR006240">
    <property type="entry name" value="CysQ"/>
</dbReference>
<evidence type="ECO:0000313" key="11">
    <source>
        <dbReference type="EMBL" id="ACY17545.1"/>
    </source>
</evidence>
<dbReference type="Gene3D" id="3.30.540.10">
    <property type="entry name" value="Fructose-1,6-Bisphosphatase, subunit A, domain 1"/>
    <property type="match status" value="1"/>
</dbReference>
<feature type="binding site" evidence="10">
    <location>
        <position position="231"/>
    </location>
    <ligand>
        <name>Mg(2+)</name>
        <dbReference type="ChEBI" id="CHEBI:18420"/>
        <label>1</label>
        <note>catalytic</note>
    </ligand>
</feature>
<feature type="binding site" evidence="9">
    <location>
        <position position="85"/>
    </location>
    <ligand>
        <name>substrate</name>
    </ligand>
</feature>
<keyword evidence="5 9" id="KW-0479">Metal-binding</keyword>
<evidence type="ECO:0000256" key="2">
    <source>
        <dbReference type="ARBA" id="ARBA00005289"/>
    </source>
</evidence>
<feature type="binding site" evidence="10">
    <location>
        <position position="105"/>
    </location>
    <ligand>
        <name>Mg(2+)</name>
        <dbReference type="ChEBI" id="CHEBI:18420"/>
        <label>1</label>
        <note>catalytic</note>
    </ligand>
</feature>
<dbReference type="Pfam" id="PF00459">
    <property type="entry name" value="Inositol_P"/>
    <property type="match status" value="1"/>
</dbReference>
<dbReference type="SUPFAM" id="SSF56655">
    <property type="entry name" value="Carbohydrate phosphatase"/>
    <property type="match status" value="1"/>
</dbReference>